<sequence length="80" mass="9349">LKSAEVRELKKMEEKIIGDLMEEFPEIEMLLEYFSPDTAELIRKHPKRALVLYNKFKPVVDEFMAARGLGSGKKVDPYQY</sequence>
<accession>X1P4Q0</accession>
<proteinExistence type="predicted"/>
<protein>
    <submittedName>
        <fullName evidence="1">Uncharacterized protein</fullName>
    </submittedName>
</protein>
<gene>
    <name evidence="1" type="ORF">S06H3_37744</name>
</gene>
<name>X1P4Q0_9ZZZZ</name>
<dbReference type="AlphaFoldDB" id="X1P4Q0"/>
<evidence type="ECO:0000313" key="1">
    <source>
        <dbReference type="EMBL" id="GAI25899.1"/>
    </source>
</evidence>
<feature type="non-terminal residue" evidence="1">
    <location>
        <position position="1"/>
    </location>
</feature>
<reference evidence="1" key="1">
    <citation type="journal article" date="2014" name="Front. Microbiol.">
        <title>High frequency of phylogenetically diverse reductive dehalogenase-homologous genes in deep subseafloor sedimentary metagenomes.</title>
        <authorList>
            <person name="Kawai M."/>
            <person name="Futagami T."/>
            <person name="Toyoda A."/>
            <person name="Takaki Y."/>
            <person name="Nishi S."/>
            <person name="Hori S."/>
            <person name="Arai W."/>
            <person name="Tsubouchi T."/>
            <person name="Morono Y."/>
            <person name="Uchiyama I."/>
            <person name="Ito T."/>
            <person name="Fujiyama A."/>
            <person name="Inagaki F."/>
            <person name="Takami H."/>
        </authorList>
    </citation>
    <scope>NUCLEOTIDE SEQUENCE</scope>
    <source>
        <strain evidence="1">Expedition CK06-06</strain>
    </source>
</reference>
<dbReference type="EMBL" id="BARV01022955">
    <property type="protein sequence ID" value="GAI25899.1"/>
    <property type="molecule type" value="Genomic_DNA"/>
</dbReference>
<comment type="caution">
    <text evidence="1">The sequence shown here is derived from an EMBL/GenBank/DDBJ whole genome shotgun (WGS) entry which is preliminary data.</text>
</comment>
<organism evidence="1">
    <name type="scientific">marine sediment metagenome</name>
    <dbReference type="NCBI Taxonomy" id="412755"/>
    <lineage>
        <taxon>unclassified sequences</taxon>
        <taxon>metagenomes</taxon>
        <taxon>ecological metagenomes</taxon>
    </lineage>
</organism>